<evidence type="ECO:0000256" key="2">
    <source>
        <dbReference type="ARBA" id="ARBA00004651"/>
    </source>
</evidence>
<keyword evidence="10" id="KW-0067">ATP-binding</keyword>
<sequence>MKNTEIKGYMIVMFTLFFLFMIYQFMTHQLFYDHLKSDSIATWGEITARLVEQNPENEAEIMKVLTSNSSDSNTYQEKGREIFRQYGVYEDLETEFFPLLNNHIFSHNQSIFLGLIFLGCILFLANYIQYTIFFNKIKQLTSTAKKIIEGDYSVTINENKEGDIAKLVVSLRSMKDIIRKSMSDLLEEKKFLGQILQDISHQLKTPLSTISIYNELLLNEDLPRQQQVQLLQNNEVQITRMNVLIQNLLKVAKIDARAISFDKEPLNFVETINEVLNRLDNMINEKELSIDWDEPKEIVVVHDKLWMQEALMNLLKNAIEHSKHGDKITLQLKDTPIYTELVIQDFGEGIALEELPHIFNRFYKASSSKKHDSTGIGLALTKAIIEEHQALIKVESEKNAYTKFTITFIKF</sequence>
<evidence type="ECO:0000256" key="8">
    <source>
        <dbReference type="ARBA" id="ARBA00022741"/>
    </source>
</evidence>
<evidence type="ECO:0000256" key="11">
    <source>
        <dbReference type="ARBA" id="ARBA00022989"/>
    </source>
</evidence>
<dbReference type="InterPro" id="IPR003594">
    <property type="entry name" value="HATPase_dom"/>
</dbReference>
<keyword evidence="4" id="KW-1003">Cell membrane</keyword>
<name>A0A0K9FG53_9BACI</name>
<dbReference type="Gene3D" id="6.10.340.10">
    <property type="match status" value="1"/>
</dbReference>
<feature type="transmembrane region" description="Helical" evidence="14">
    <location>
        <begin position="6"/>
        <end position="26"/>
    </location>
</feature>
<dbReference type="SUPFAM" id="SSF55874">
    <property type="entry name" value="ATPase domain of HSP90 chaperone/DNA topoisomerase II/histidine kinase"/>
    <property type="match status" value="1"/>
</dbReference>
<dbReference type="CDD" id="cd00075">
    <property type="entry name" value="HATPase"/>
    <property type="match status" value="1"/>
</dbReference>
<keyword evidence="13 14" id="KW-0472">Membrane</keyword>
<evidence type="ECO:0000313" key="18">
    <source>
        <dbReference type="Proteomes" id="UP000037326"/>
    </source>
</evidence>
<dbReference type="InterPro" id="IPR003660">
    <property type="entry name" value="HAMP_dom"/>
</dbReference>
<dbReference type="PROSITE" id="PS50109">
    <property type="entry name" value="HIS_KIN"/>
    <property type="match status" value="1"/>
</dbReference>
<dbReference type="PATRIC" id="fig|582475.4.peg.733"/>
<dbReference type="SUPFAM" id="SSF47384">
    <property type="entry name" value="Homodimeric domain of signal transducing histidine kinase"/>
    <property type="match status" value="1"/>
</dbReference>
<dbReference type="EC" id="2.7.13.3" evidence="3"/>
<dbReference type="GO" id="GO:0005886">
    <property type="term" value="C:plasma membrane"/>
    <property type="evidence" value="ECO:0007669"/>
    <property type="project" value="UniProtKB-SubCell"/>
</dbReference>
<evidence type="ECO:0000256" key="12">
    <source>
        <dbReference type="ARBA" id="ARBA00023012"/>
    </source>
</evidence>
<dbReference type="FunFam" id="3.30.565.10:FF:000006">
    <property type="entry name" value="Sensor histidine kinase WalK"/>
    <property type="match status" value="1"/>
</dbReference>
<dbReference type="CDD" id="cd06225">
    <property type="entry name" value="HAMP"/>
    <property type="match status" value="1"/>
</dbReference>
<dbReference type="Proteomes" id="UP000037326">
    <property type="component" value="Unassembled WGS sequence"/>
</dbReference>
<evidence type="ECO:0000256" key="7">
    <source>
        <dbReference type="ARBA" id="ARBA00022692"/>
    </source>
</evidence>
<organism evidence="17 18">
    <name type="scientific">Lysinibacillus xylanilyticus</name>
    <dbReference type="NCBI Taxonomy" id="582475"/>
    <lineage>
        <taxon>Bacteria</taxon>
        <taxon>Bacillati</taxon>
        <taxon>Bacillota</taxon>
        <taxon>Bacilli</taxon>
        <taxon>Bacillales</taxon>
        <taxon>Bacillaceae</taxon>
        <taxon>Lysinibacillus</taxon>
    </lineage>
</organism>
<evidence type="ECO:0000256" key="14">
    <source>
        <dbReference type="SAM" id="Phobius"/>
    </source>
</evidence>
<dbReference type="Pfam" id="PF02518">
    <property type="entry name" value="HATPase_c"/>
    <property type="match status" value="1"/>
</dbReference>
<evidence type="ECO:0000256" key="1">
    <source>
        <dbReference type="ARBA" id="ARBA00000085"/>
    </source>
</evidence>
<dbReference type="GO" id="GO:0000155">
    <property type="term" value="F:phosphorelay sensor kinase activity"/>
    <property type="evidence" value="ECO:0007669"/>
    <property type="project" value="InterPro"/>
</dbReference>
<feature type="transmembrane region" description="Helical" evidence="14">
    <location>
        <begin position="111"/>
        <end position="130"/>
    </location>
</feature>
<dbReference type="InterPro" id="IPR050398">
    <property type="entry name" value="HssS/ArlS-like"/>
</dbReference>
<evidence type="ECO:0000259" key="15">
    <source>
        <dbReference type="PROSITE" id="PS50109"/>
    </source>
</evidence>
<dbReference type="Pfam" id="PF00512">
    <property type="entry name" value="HisKA"/>
    <property type="match status" value="1"/>
</dbReference>
<dbReference type="SMART" id="SM00387">
    <property type="entry name" value="HATPase_c"/>
    <property type="match status" value="1"/>
</dbReference>
<dbReference type="EMBL" id="LFXJ01000005">
    <property type="protein sequence ID" value="KMY33222.1"/>
    <property type="molecule type" value="Genomic_DNA"/>
</dbReference>
<comment type="subcellular location">
    <subcellularLocation>
        <location evidence="2">Cell membrane</location>
        <topology evidence="2">Multi-pass membrane protein</topology>
    </subcellularLocation>
</comment>
<dbReference type="AlphaFoldDB" id="A0A0K9FG53"/>
<keyword evidence="5" id="KW-0597">Phosphoprotein</keyword>
<dbReference type="GO" id="GO:0005524">
    <property type="term" value="F:ATP binding"/>
    <property type="evidence" value="ECO:0007669"/>
    <property type="project" value="UniProtKB-KW"/>
</dbReference>
<dbReference type="InterPro" id="IPR036890">
    <property type="entry name" value="HATPase_C_sf"/>
</dbReference>
<comment type="catalytic activity">
    <reaction evidence="1">
        <text>ATP + protein L-histidine = ADP + protein N-phospho-L-histidine.</text>
        <dbReference type="EC" id="2.7.13.3"/>
    </reaction>
</comment>
<dbReference type="InterPro" id="IPR005467">
    <property type="entry name" value="His_kinase_dom"/>
</dbReference>
<accession>A0A0K9FG53</accession>
<evidence type="ECO:0000256" key="10">
    <source>
        <dbReference type="ARBA" id="ARBA00022840"/>
    </source>
</evidence>
<dbReference type="CDD" id="cd00082">
    <property type="entry name" value="HisKA"/>
    <property type="match status" value="1"/>
</dbReference>
<dbReference type="PANTHER" id="PTHR45528">
    <property type="entry name" value="SENSOR HISTIDINE KINASE CPXA"/>
    <property type="match status" value="1"/>
</dbReference>
<dbReference type="SMART" id="SM00388">
    <property type="entry name" value="HisKA"/>
    <property type="match status" value="1"/>
</dbReference>
<dbReference type="InterPro" id="IPR036097">
    <property type="entry name" value="HisK_dim/P_sf"/>
</dbReference>
<dbReference type="Gene3D" id="1.10.287.130">
    <property type="match status" value="1"/>
</dbReference>
<keyword evidence="9 17" id="KW-0418">Kinase</keyword>
<evidence type="ECO:0000256" key="9">
    <source>
        <dbReference type="ARBA" id="ARBA00022777"/>
    </source>
</evidence>
<evidence type="ECO:0000256" key="13">
    <source>
        <dbReference type="ARBA" id="ARBA00023136"/>
    </source>
</evidence>
<gene>
    <name evidence="17" type="ORF">ACZ11_06345</name>
</gene>
<comment type="caution">
    <text evidence="17">The sequence shown here is derived from an EMBL/GenBank/DDBJ whole genome shotgun (WGS) entry which is preliminary data.</text>
</comment>
<feature type="domain" description="HAMP" evidence="16">
    <location>
        <begin position="137"/>
        <end position="183"/>
    </location>
</feature>
<evidence type="ECO:0000256" key="5">
    <source>
        <dbReference type="ARBA" id="ARBA00022553"/>
    </source>
</evidence>
<keyword evidence="12" id="KW-0902">Two-component regulatory system</keyword>
<evidence type="ECO:0000256" key="4">
    <source>
        <dbReference type="ARBA" id="ARBA00022475"/>
    </source>
</evidence>
<evidence type="ECO:0000256" key="3">
    <source>
        <dbReference type="ARBA" id="ARBA00012438"/>
    </source>
</evidence>
<protein>
    <recommendedName>
        <fullName evidence="3">histidine kinase</fullName>
        <ecNumber evidence="3">2.7.13.3</ecNumber>
    </recommendedName>
</protein>
<dbReference type="Gene3D" id="3.30.565.10">
    <property type="entry name" value="Histidine kinase-like ATPase, C-terminal domain"/>
    <property type="match status" value="1"/>
</dbReference>
<proteinExistence type="predicted"/>
<keyword evidence="7 14" id="KW-0812">Transmembrane</keyword>
<keyword evidence="8" id="KW-0547">Nucleotide-binding</keyword>
<dbReference type="PROSITE" id="PS50885">
    <property type="entry name" value="HAMP"/>
    <property type="match status" value="1"/>
</dbReference>
<keyword evidence="6" id="KW-0808">Transferase</keyword>
<evidence type="ECO:0000256" key="6">
    <source>
        <dbReference type="ARBA" id="ARBA00022679"/>
    </source>
</evidence>
<dbReference type="PANTHER" id="PTHR45528:SF1">
    <property type="entry name" value="SENSOR HISTIDINE KINASE CPXA"/>
    <property type="match status" value="1"/>
</dbReference>
<keyword evidence="11 14" id="KW-1133">Transmembrane helix</keyword>
<dbReference type="InterPro" id="IPR003661">
    <property type="entry name" value="HisK_dim/P_dom"/>
</dbReference>
<evidence type="ECO:0000313" key="17">
    <source>
        <dbReference type="EMBL" id="KMY33222.1"/>
    </source>
</evidence>
<dbReference type="InterPro" id="IPR004358">
    <property type="entry name" value="Sig_transdc_His_kin-like_C"/>
</dbReference>
<reference evidence="18" key="1">
    <citation type="submission" date="2015-07" db="EMBL/GenBank/DDBJ databases">
        <authorList>
            <consortium name="Consortium for Microbial Forensics and Genomics (microFORGE)"/>
            <person name="Knight B.M."/>
            <person name="Roberts D.P."/>
            <person name="Lin D."/>
            <person name="Hari K."/>
            <person name="Fletcher J."/>
            <person name="Melcher U."/>
            <person name="Blagden T."/>
            <person name="Winegar R.A."/>
        </authorList>
    </citation>
    <scope>NUCLEOTIDE SEQUENCE [LARGE SCALE GENOMIC DNA]</scope>
    <source>
        <strain evidence="18">DSM 23493</strain>
    </source>
</reference>
<evidence type="ECO:0000259" key="16">
    <source>
        <dbReference type="PROSITE" id="PS50885"/>
    </source>
</evidence>
<feature type="domain" description="Histidine kinase" evidence="15">
    <location>
        <begin position="198"/>
        <end position="411"/>
    </location>
</feature>
<dbReference type="PRINTS" id="PR00344">
    <property type="entry name" value="BCTRLSENSOR"/>
</dbReference>